<dbReference type="GO" id="GO:0016020">
    <property type="term" value="C:membrane"/>
    <property type="evidence" value="ECO:0007669"/>
    <property type="project" value="TreeGrafter"/>
</dbReference>
<feature type="transmembrane region" description="Helical" evidence="1">
    <location>
        <begin position="43"/>
        <end position="64"/>
    </location>
</feature>
<dbReference type="PANTHER" id="PTHR23028">
    <property type="entry name" value="ACETYLTRANSFERASE"/>
    <property type="match status" value="1"/>
</dbReference>
<comment type="caution">
    <text evidence="3">The sequence shown here is derived from an EMBL/GenBank/DDBJ whole genome shotgun (WGS) entry which is preliminary data.</text>
</comment>
<sequence>MLAGGIAFLFPLSVTENKKQIIEILGLILITSSFFIFSDTDTWPSYNALLPVLGAYLCILANSSKTLLSNAILQKIGLWSYSIYLIHWPLIVFLNKLDMDISIFAYLIFTLLLTFTVYNTVEKRRSYHYGLLLCWMVALCISYYISIDGVGKRVDEKYRLNKEQFHEKYFGGSGINQGSIVQKFNMIENETPDFIISGDSFMRQYMNSINSNKIKSIAIFKDGCFITPSLISKRDDFNNERCEMRYDNFILTMKKFPKTNVIFAQSWNSYTLTDRKTDKKINDNIDKTISNDINKLIKIGGNNRHYYIIGRPQNSKVATFECLARHNLPIWKITSACDKYMDQKILSINEEMKKSLANKKNVTFIDPNNILCEDGKCLLLNNDNEPIYSDNSHMTIFGSDIVINYFLNQK</sequence>
<dbReference type="Pfam" id="PF19040">
    <property type="entry name" value="SGNH"/>
    <property type="match status" value="1"/>
</dbReference>
<keyword evidence="1" id="KW-0812">Transmembrane</keyword>
<keyword evidence="1" id="KW-1133">Transmembrane helix</keyword>
<dbReference type="GO" id="GO:0000271">
    <property type="term" value="P:polysaccharide biosynthetic process"/>
    <property type="evidence" value="ECO:0007669"/>
    <property type="project" value="TreeGrafter"/>
</dbReference>
<dbReference type="Proteomes" id="UP000092377">
    <property type="component" value="Unassembled WGS sequence"/>
</dbReference>
<feature type="transmembrane region" description="Helical" evidence="1">
    <location>
        <begin position="21"/>
        <end position="37"/>
    </location>
</feature>
<dbReference type="EMBL" id="LZEY01000017">
    <property type="protein sequence ID" value="OBU09888.1"/>
    <property type="molecule type" value="Genomic_DNA"/>
</dbReference>
<gene>
    <name evidence="3" type="ORF">AYY18_18940</name>
</gene>
<feature type="domain" description="SGNH" evidence="2">
    <location>
        <begin position="190"/>
        <end position="406"/>
    </location>
</feature>
<evidence type="ECO:0000259" key="2">
    <source>
        <dbReference type="Pfam" id="PF19040"/>
    </source>
</evidence>
<evidence type="ECO:0000313" key="4">
    <source>
        <dbReference type="Proteomes" id="UP000092377"/>
    </source>
</evidence>
<feature type="transmembrane region" description="Helical" evidence="1">
    <location>
        <begin position="127"/>
        <end position="145"/>
    </location>
</feature>
<dbReference type="PANTHER" id="PTHR23028:SF53">
    <property type="entry name" value="ACYL_TRANSF_3 DOMAIN-CONTAINING PROTEIN"/>
    <property type="match status" value="1"/>
</dbReference>
<evidence type="ECO:0000313" key="3">
    <source>
        <dbReference type="EMBL" id="OBU09888.1"/>
    </source>
</evidence>
<feature type="transmembrane region" description="Helical" evidence="1">
    <location>
        <begin position="76"/>
        <end position="95"/>
    </location>
</feature>
<evidence type="ECO:0000256" key="1">
    <source>
        <dbReference type="SAM" id="Phobius"/>
    </source>
</evidence>
<dbReference type="AlphaFoldDB" id="A0A1B8HL35"/>
<dbReference type="InterPro" id="IPR050879">
    <property type="entry name" value="Acyltransferase_3"/>
</dbReference>
<name>A0A1B8HL35_9GAMM</name>
<dbReference type="InterPro" id="IPR043968">
    <property type="entry name" value="SGNH"/>
</dbReference>
<keyword evidence="4" id="KW-1185">Reference proteome</keyword>
<feature type="transmembrane region" description="Helical" evidence="1">
    <location>
        <begin position="101"/>
        <end position="120"/>
    </location>
</feature>
<organism evidence="3 4">
    <name type="scientific">Morganella psychrotolerans</name>
    <dbReference type="NCBI Taxonomy" id="368603"/>
    <lineage>
        <taxon>Bacteria</taxon>
        <taxon>Pseudomonadati</taxon>
        <taxon>Pseudomonadota</taxon>
        <taxon>Gammaproteobacteria</taxon>
        <taxon>Enterobacterales</taxon>
        <taxon>Morganellaceae</taxon>
        <taxon>Morganella</taxon>
    </lineage>
</organism>
<keyword evidence="1" id="KW-0472">Membrane</keyword>
<reference evidence="4" key="1">
    <citation type="submission" date="2016-06" db="EMBL/GenBank/DDBJ databases">
        <authorList>
            <person name="Butler K."/>
        </authorList>
    </citation>
    <scope>NUCLEOTIDE SEQUENCE [LARGE SCALE GENOMIC DNA]</scope>
    <source>
        <strain evidence="4">GCSL-Mp20</strain>
    </source>
</reference>
<accession>A0A1B8HL35</accession>
<proteinExistence type="predicted"/>
<dbReference type="SUPFAM" id="SSF52266">
    <property type="entry name" value="SGNH hydrolase"/>
    <property type="match status" value="1"/>
</dbReference>
<protein>
    <recommendedName>
        <fullName evidence="2">SGNH domain-containing protein</fullName>
    </recommendedName>
</protein>